<dbReference type="InterPro" id="IPR003599">
    <property type="entry name" value="Ig_sub"/>
</dbReference>
<dbReference type="InParanoid" id="A0A4W3GPX1"/>
<accession>A0A4W3GPX1</accession>
<reference evidence="8" key="3">
    <citation type="journal article" date="2014" name="Nature">
        <title>Elephant shark genome provides unique insights into gnathostome evolution.</title>
        <authorList>
            <consortium name="International Elephant Shark Genome Sequencing Consortium"/>
            <person name="Venkatesh B."/>
            <person name="Lee A.P."/>
            <person name="Ravi V."/>
            <person name="Maurya A.K."/>
            <person name="Lian M.M."/>
            <person name="Swann J.B."/>
            <person name="Ohta Y."/>
            <person name="Flajnik M.F."/>
            <person name="Sutoh Y."/>
            <person name="Kasahara M."/>
            <person name="Hoon S."/>
            <person name="Gangu V."/>
            <person name="Roy S.W."/>
            <person name="Irimia M."/>
            <person name="Korzh V."/>
            <person name="Kondrychyn I."/>
            <person name="Lim Z.W."/>
            <person name="Tay B.H."/>
            <person name="Tohari S."/>
            <person name="Kong K.W."/>
            <person name="Ho S."/>
            <person name="Lorente-Galdos B."/>
            <person name="Quilez J."/>
            <person name="Marques-Bonet T."/>
            <person name="Raney B.J."/>
            <person name="Ingham P.W."/>
            <person name="Tay A."/>
            <person name="Hillier L.W."/>
            <person name="Minx P."/>
            <person name="Boehm T."/>
            <person name="Wilson R.K."/>
            <person name="Brenner S."/>
            <person name="Warren W.C."/>
        </authorList>
    </citation>
    <scope>NUCLEOTIDE SEQUENCE [LARGE SCALE GENOMIC DNA]</scope>
</reference>
<dbReference type="Pfam" id="PF07686">
    <property type="entry name" value="V-set"/>
    <property type="match status" value="1"/>
</dbReference>
<evidence type="ECO:0000256" key="3">
    <source>
        <dbReference type="ARBA" id="ARBA00023170"/>
    </source>
</evidence>
<evidence type="ECO:0000256" key="1">
    <source>
        <dbReference type="ARBA" id="ARBA00022729"/>
    </source>
</evidence>
<dbReference type="SMART" id="SM00409">
    <property type="entry name" value="IG"/>
    <property type="match status" value="1"/>
</dbReference>
<evidence type="ECO:0000256" key="4">
    <source>
        <dbReference type="ARBA" id="ARBA00023319"/>
    </source>
</evidence>
<keyword evidence="1" id="KW-0732">Signal</keyword>
<dbReference type="InterPro" id="IPR007110">
    <property type="entry name" value="Ig-like_dom"/>
</dbReference>
<evidence type="ECO:0000313" key="8">
    <source>
        <dbReference type="Proteomes" id="UP000314986"/>
    </source>
</evidence>
<sequence length="174" mass="19870">MLVYRARHSLNSFASMFIYIIFPGDSVTQLESALTVNEGQDVALQCNYTTTSNTPNLFWYRHYPNKAPEYILWTYGRGQPQHADFAKERFSTKLDESRRTVPLNISQVRVTDSVAYCCALSPTEAQISDSGLQKLPRGVLYVLLCYFNKKETIRNINLHLRSDIHGGNVKTGRK</sequence>
<keyword evidence="5" id="KW-1279">T cell receptor</keyword>
<protein>
    <recommendedName>
        <fullName evidence="6">Ig-like domain-containing protein</fullName>
    </recommendedName>
</protein>
<dbReference type="InterPro" id="IPR013783">
    <property type="entry name" value="Ig-like_fold"/>
</dbReference>
<name>A0A4W3GPX1_CALMI</name>
<evidence type="ECO:0000259" key="6">
    <source>
        <dbReference type="PROSITE" id="PS50835"/>
    </source>
</evidence>
<reference evidence="8" key="1">
    <citation type="journal article" date="2006" name="Science">
        <title>Ancient noncoding elements conserved in the human genome.</title>
        <authorList>
            <person name="Venkatesh B."/>
            <person name="Kirkness E.F."/>
            <person name="Loh Y.H."/>
            <person name="Halpern A.L."/>
            <person name="Lee A.P."/>
            <person name="Johnson J."/>
            <person name="Dandona N."/>
            <person name="Viswanathan L.D."/>
            <person name="Tay A."/>
            <person name="Venter J.C."/>
            <person name="Strausberg R.L."/>
            <person name="Brenner S."/>
        </authorList>
    </citation>
    <scope>NUCLEOTIDE SEQUENCE [LARGE SCALE GENOMIC DNA]</scope>
</reference>
<organism evidence="7 8">
    <name type="scientific">Callorhinchus milii</name>
    <name type="common">Ghost shark</name>
    <dbReference type="NCBI Taxonomy" id="7868"/>
    <lineage>
        <taxon>Eukaryota</taxon>
        <taxon>Metazoa</taxon>
        <taxon>Chordata</taxon>
        <taxon>Craniata</taxon>
        <taxon>Vertebrata</taxon>
        <taxon>Chondrichthyes</taxon>
        <taxon>Holocephali</taxon>
        <taxon>Chimaeriformes</taxon>
        <taxon>Callorhinchidae</taxon>
        <taxon>Callorhinchus</taxon>
    </lineage>
</organism>
<dbReference type="PANTHER" id="PTHR19367:SF18">
    <property type="entry name" value="T CELL RECEPTOR ALPHA VARIABLE 16"/>
    <property type="match status" value="1"/>
</dbReference>
<keyword evidence="3" id="KW-0675">Receptor</keyword>
<evidence type="ECO:0000256" key="5">
    <source>
        <dbReference type="ARBA" id="ARBA00043266"/>
    </source>
</evidence>
<dbReference type="InterPro" id="IPR036179">
    <property type="entry name" value="Ig-like_dom_sf"/>
</dbReference>
<dbReference type="GO" id="GO:0002250">
    <property type="term" value="P:adaptive immune response"/>
    <property type="evidence" value="ECO:0007669"/>
    <property type="project" value="UniProtKB-KW"/>
</dbReference>
<dbReference type="PROSITE" id="PS50835">
    <property type="entry name" value="IG_LIKE"/>
    <property type="match status" value="1"/>
</dbReference>
<dbReference type="STRING" id="7868.ENSCMIP00000005197"/>
<dbReference type="SMART" id="SM00406">
    <property type="entry name" value="IGv"/>
    <property type="match status" value="1"/>
</dbReference>
<dbReference type="SUPFAM" id="SSF48726">
    <property type="entry name" value="Immunoglobulin"/>
    <property type="match status" value="1"/>
</dbReference>
<dbReference type="PANTHER" id="PTHR19367">
    <property type="entry name" value="T-CELL RECEPTOR ALPHA CHAIN V REGION"/>
    <property type="match status" value="1"/>
</dbReference>
<evidence type="ECO:0000256" key="2">
    <source>
        <dbReference type="ARBA" id="ARBA00023130"/>
    </source>
</evidence>
<evidence type="ECO:0000313" key="7">
    <source>
        <dbReference type="Ensembl" id="ENSCMIP00000005197.1"/>
    </source>
</evidence>
<proteinExistence type="predicted"/>
<reference evidence="8" key="2">
    <citation type="journal article" date="2007" name="PLoS Biol.">
        <title>Survey sequencing and comparative analysis of the elephant shark (Callorhinchus milii) genome.</title>
        <authorList>
            <person name="Venkatesh B."/>
            <person name="Kirkness E.F."/>
            <person name="Loh Y.H."/>
            <person name="Halpern A.L."/>
            <person name="Lee A.P."/>
            <person name="Johnson J."/>
            <person name="Dandona N."/>
            <person name="Viswanathan L.D."/>
            <person name="Tay A."/>
            <person name="Venter J.C."/>
            <person name="Strausberg R.L."/>
            <person name="Brenner S."/>
        </authorList>
    </citation>
    <scope>NUCLEOTIDE SEQUENCE [LARGE SCALE GENOMIC DNA]</scope>
</reference>
<dbReference type="Gene3D" id="2.60.40.10">
    <property type="entry name" value="Immunoglobulins"/>
    <property type="match status" value="1"/>
</dbReference>
<keyword evidence="4" id="KW-0393">Immunoglobulin domain</keyword>
<dbReference type="GeneTree" id="ENSGT01030000234557"/>
<reference evidence="7" key="4">
    <citation type="submission" date="2025-08" db="UniProtKB">
        <authorList>
            <consortium name="Ensembl"/>
        </authorList>
    </citation>
    <scope>IDENTIFICATION</scope>
</reference>
<feature type="domain" description="Ig-like" evidence="6">
    <location>
        <begin position="23"/>
        <end position="128"/>
    </location>
</feature>
<keyword evidence="5" id="KW-0391">Immunity</keyword>
<dbReference type="InterPro" id="IPR013106">
    <property type="entry name" value="Ig_V-set"/>
</dbReference>
<dbReference type="GO" id="GO:0042101">
    <property type="term" value="C:T cell receptor complex"/>
    <property type="evidence" value="ECO:0007669"/>
    <property type="project" value="UniProtKB-KW"/>
</dbReference>
<keyword evidence="8" id="KW-1185">Reference proteome</keyword>
<dbReference type="InterPro" id="IPR051287">
    <property type="entry name" value="TCR_variable_region"/>
</dbReference>
<dbReference type="OMA" id="CTEHRST"/>
<reference evidence="7" key="5">
    <citation type="submission" date="2025-09" db="UniProtKB">
        <authorList>
            <consortium name="Ensembl"/>
        </authorList>
    </citation>
    <scope>IDENTIFICATION</scope>
</reference>
<dbReference type="Ensembl" id="ENSCMIT00000005381.1">
    <property type="protein sequence ID" value="ENSCMIP00000005197.1"/>
    <property type="gene ID" value="ENSCMIG00000003061.1"/>
</dbReference>
<keyword evidence="2" id="KW-1064">Adaptive immunity</keyword>
<dbReference type="AlphaFoldDB" id="A0A4W3GPX1"/>
<dbReference type="Proteomes" id="UP000314986">
    <property type="component" value="Unassembled WGS sequence"/>
</dbReference>